<evidence type="ECO:0000256" key="17">
    <source>
        <dbReference type="ARBA" id="ARBA00023295"/>
    </source>
</evidence>
<dbReference type="AlphaFoldDB" id="A0A9D0Z096"/>
<keyword evidence="11 23" id="KW-0378">Hydrolase</keyword>
<proteinExistence type="inferred from homology"/>
<dbReference type="SMART" id="SM00898">
    <property type="entry name" value="Fapy_DNA_glyco"/>
    <property type="match status" value="1"/>
</dbReference>
<comment type="cofactor">
    <cofactor evidence="2">
        <name>Zn(2+)</name>
        <dbReference type="ChEBI" id="CHEBI:29105"/>
    </cofactor>
</comment>
<evidence type="ECO:0000256" key="2">
    <source>
        <dbReference type="ARBA" id="ARBA00001947"/>
    </source>
</evidence>
<keyword evidence="16" id="KW-0511">Multifunctional enzyme</keyword>
<sequence length="278" mass="31898">MPEKPEVITVVNSLKRYLLGKTIQSVDVFWNAIISYPDVPTFQEEIKQEQIHDITCRGKWIVISLTNYLLLIHLRMEGKFFFRKTGTPRSKHEHVLFHLTDGEDFRFCDTRKFGRIVLVSKADAYSREPLCSLGLEYYDANLTPDYLLEHFKTKRIPIKTTLLDQTIIAGIGNIYDDEILFATKINPYQPTYQITKKEATAIIDATRSVLDHAVSLGGTTIKSFTSEEGVHGLFQNELQIHGMKTCPVCNTTVRKVMIGGRGTYYCPKCQTLKRRKKK</sequence>
<evidence type="ECO:0000259" key="22">
    <source>
        <dbReference type="PROSITE" id="PS51068"/>
    </source>
</evidence>
<gene>
    <name evidence="23" type="primary">mutM</name>
    <name evidence="23" type="ORF">IAC85_02970</name>
</gene>
<evidence type="ECO:0000259" key="21">
    <source>
        <dbReference type="PROSITE" id="PS51066"/>
    </source>
</evidence>
<dbReference type="Proteomes" id="UP000886725">
    <property type="component" value="Unassembled WGS sequence"/>
</dbReference>
<evidence type="ECO:0000313" key="23">
    <source>
        <dbReference type="EMBL" id="HIQ64681.1"/>
    </source>
</evidence>
<comment type="catalytic activity">
    <reaction evidence="1">
        <text>Hydrolysis of DNA containing ring-opened 7-methylguanine residues, releasing 2,6-diamino-4-hydroxy-5-(N-methyl)formamidopyrimidine.</text>
        <dbReference type="EC" id="3.2.2.23"/>
    </reaction>
</comment>
<dbReference type="Pfam" id="PF06831">
    <property type="entry name" value="H2TH"/>
    <property type="match status" value="1"/>
</dbReference>
<keyword evidence="10 20" id="KW-0863">Zinc-finger</keyword>
<keyword evidence="9" id="KW-0227">DNA damage</keyword>
<dbReference type="PROSITE" id="PS51066">
    <property type="entry name" value="ZF_FPG_2"/>
    <property type="match status" value="1"/>
</dbReference>
<reference evidence="23" key="1">
    <citation type="submission" date="2020-10" db="EMBL/GenBank/DDBJ databases">
        <authorList>
            <person name="Gilroy R."/>
        </authorList>
    </citation>
    <scope>NUCLEOTIDE SEQUENCE</scope>
    <source>
        <strain evidence="23">CHK165-10780</strain>
    </source>
</reference>
<evidence type="ECO:0000256" key="12">
    <source>
        <dbReference type="ARBA" id="ARBA00022833"/>
    </source>
</evidence>
<evidence type="ECO:0000256" key="19">
    <source>
        <dbReference type="ARBA" id="ARBA00044632"/>
    </source>
</evidence>
<dbReference type="NCBIfam" id="TIGR00577">
    <property type="entry name" value="fpg"/>
    <property type="match status" value="1"/>
</dbReference>
<evidence type="ECO:0000256" key="4">
    <source>
        <dbReference type="ARBA" id="ARBA00011245"/>
    </source>
</evidence>
<evidence type="ECO:0000256" key="13">
    <source>
        <dbReference type="ARBA" id="ARBA00023125"/>
    </source>
</evidence>
<dbReference type="SUPFAM" id="SSF57716">
    <property type="entry name" value="Glucocorticoid receptor-like (DNA-binding domain)"/>
    <property type="match status" value="1"/>
</dbReference>
<dbReference type="PANTHER" id="PTHR22993">
    <property type="entry name" value="FORMAMIDOPYRIMIDINE-DNA GLYCOSYLASE"/>
    <property type="match status" value="1"/>
</dbReference>
<evidence type="ECO:0000256" key="1">
    <source>
        <dbReference type="ARBA" id="ARBA00001668"/>
    </source>
</evidence>
<dbReference type="GO" id="GO:0140078">
    <property type="term" value="F:class I DNA-(apurinic or apyrimidinic site) endonuclease activity"/>
    <property type="evidence" value="ECO:0007669"/>
    <property type="project" value="UniProtKB-EC"/>
</dbReference>
<dbReference type="Gene3D" id="3.20.190.10">
    <property type="entry name" value="MutM-like, N-terminal"/>
    <property type="match status" value="1"/>
</dbReference>
<dbReference type="InterPro" id="IPR015887">
    <property type="entry name" value="DNA_glyclase_Znf_dom_DNA_BS"/>
</dbReference>
<evidence type="ECO:0000256" key="11">
    <source>
        <dbReference type="ARBA" id="ARBA00022801"/>
    </source>
</evidence>
<keyword evidence="8" id="KW-0479">Metal-binding</keyword>
<dbReference type="InterPro" id="IPR020629">
    <property type="entry name" value="FPG_Glyclase"/>
</dbReference>
<dbReference type="Pfam" id="PF06827">
    <property type="entry name" value="zf-FPG_IleRS"/>
    <property type="match status" value="1"/>
</dbReference>
<dbReference type="PROSITE" id="PS01242">
    <property type="entry name" value="ZF_FPG_1"/>
    <property type="match status" value="1"/>
</dbReference>
<evidence type="ECO:0000256" key="15">
    <source>
        <dbReference type="ARBA" id="ARBA00023239"/>
    </source>
</evidence>
<dbReference type="InterPro" id="IPR015886">
    <property type="entry name" value="H2TH_FPG"/>
</dbReference>
<evidence type="ECO:0000256" key="16">
    <source>
        <dbReference type="ARBA" id="ARBA00023268"/>
    </source>
</evidence>
<comment type="caution">
    <text evidence="23">The sequence shown here is derived from an EMBL/GenBank/DDBJ whole genome shotgun (WGS) entry which is preliminary data.</text>
</comment>
<dbReference type="InterPro" id="IPR035937">
    <property type="entry name" value="FPG_N"/>
</dbReference>
<comment type="catalytic activity">
    <reaction evidence="19">
        <text>2'-deoxyribonucleotide-(2'-deoxyribose 5'-phosphate)-2'-deoxyribonucleotide-DNA = a 3'-end 2'-deoxyribonucleotide-(2,3-dehydro-2,3-deoxyribose 5'-phosphate)-DNA + a 5'-end 5'-phospho-2'-deoxyribonucleoside-DNA + H(+)</text>
        <dbReference type="Rhea" id="RHEA:66592"/>
        <dbReference type="Rhea" id="RHEA-COMP:13180"/>
        <dbReference type="Rhea" id="RHEA-COMP:16897"/>
        <dbReference type="Rhea" id="RHEA-COMP:17067"/>
        <dbReference type="ChEBI" id="CHEBI:15378"/>
        <dbReference type="ChEBI" id="CHEBI:136412"/>
        <dbReference type="ChEBI" id="CHEBI:157695"/>
        <dbReference type="ChEBI" id="CHEBI:167181"/>
        <dbReference type="EC" id="4.2.99.18"/>
    </reaction>
</comment>
<dbReference type="GO" id="GO:0034039">
    <property type="term" value="F:8-oxo-7,8-dihydroguanine DNA N-glycosylase activity"/>
    <property type="evidence" value="ECO:0007669"/>
    <property type="project" value="TreeGrafter"/>
</dbReference>
<keyword evidence="15" id="KW-0456">Lyase</keyword>
<name>A0A9D0Z096_9FIRM</name>
<keyword evidence="17 23" id="KW-0326">Glycosidase</keyword>
<dbReference type="InterPro" id="IPR000214">
    <property type="entry name" value="Znf_DNA_glyclase/AP_lyase"/>
</dbReference>
<dbReference type="PANTHER" id="PTHR22993:SF9">
    <property type="entry name" value="FORMAMIDOPYRIMIDINE-DNA GLYCOSYLASE"/>
    <property type="match status" value="1"/>
</dbReference>
<keyword evidence="12" id="KW-0862">Zinc</keyword>
<dbReference type="InterPro" id="IPR012319">
    <property type="entry name" value="FPG_cat"/>
</dbReference>
<dbReference type="SMART" id="SM01232">
    <property type="entry name" value="H2TH"/>
    <property type="match status" value="1"/>
</dbReference>
<dbReference type="SUPFAM" id="SSF46946">
    <property type="entry name" value="S13-like H2TH domain"/>
    <property type="match status" value="1"/>
</dbReference>
<keyword evidence="13" id="KW-0238">DNA-binding</keyword>
<dbReference type="GO" id="GO:0008270">
    <property type="term" value="F:zinc ion binding"/>
    <property type="evidence" value="ECO:0007669"/>
    <property type="project" value="UniProtKB-KW"/>
</dbReference>
<dbReference type="GO" id="GO:0003690">
    <property type="term" value="F:double-stranded DNA binding"/>
    <property type="evidence" value="ECO:0007669"/>
    <property type="project" value="UniProtKB-ARBA"/>
</dbReference>
<dbReference type="Pfam" id="PF01149">
    <property type="entry name" value="Fapy_DNA_glyco"/>
    <property type="match status" value="1"/>
</dbReference>
<reference evidence="23" key="2">
    <citation type="journal article" date="2021" name="PeerJ">
        <title>Extensive microbial diversity within the chicken gut microbiome revealed by metagenomics and culture.</title>
        <authorList>
            <person name="Gilroy R."/>
            <person name="Ravi A."/>
            <person name="Getino M."/>
            <person name="Pursley I."/>
            <person name="Horton D.L."/>
            <person name="Alikhan N.F."/>
            <person name="Baker D."/>
            <person name="Gharbi K."/>
            <person name="Hall N."/>
            <person name="Watson M."/>
            <person name="Adriaenssens E.M."/>
            <person name="Foster-Nyarko E."/>
            <person name="Jarju S."/>
            <person name="Secka A."/>
            <person name="Antonio M."/>
            <person name="Oren A."/>
            <person name="Chaudhuri R.R."/>
            <person name="La Ragione R."/>
            <person name="Hildebrand F."/>
            <person name="Pallen M.J."/>
        </authorList>
    </citation>
    <scope>NUCLEOTIDE SEQUENCE</scope>
    <source>
        <strain evidence="23">CHK165-10780</strain>
    </source>
</reference>
<organism evidence="23 24">
    <name type="scientific">Candidatus Faecenecus gallistercoris</name>
    <dbReference type="NCBI Taxonomy" id="2840793"/>
    <lineage>
        <taxon>Bacteria</taxon>
        <taxon>Bacillati</taxon>
        <taxon>Bacillota</taxon>
        <taxon>Bacillota incertae sedis</taxon>
        <taxon>Candidatus Faecenecus</taxon>
    </lineage>
</organism>
<dbReference type="CDD" id="cd08966">
    <property type="entry name" value="EcFpg-like_N"/>
    <property type="match status" value="1"/>
</dbReference>
<comment type="similarity">
    <text evidence="3">Belongs to the FPG family.</text>
</comment>
<accession>A0A9D0Z096</accession>
<dbReference type="GO" id="GO:0006284">
    <property type="term" value="P:base-excision repair"/>
    <property type="evidence" value="ECO:0007669"/>
    <property type="project" value="InterPro"/>
</dbReference>
<evidence type="ECO:0000256" key="18">
    <source>
        <dbReference type="ARBA" id="ARBA00030638"/>
    </source>
</evidence>
<evidence type="ECO:0000256" key="5">
    <source>
        <dbReference type="ARBA" id="ARBA00012024"/>
    </source>
</evidence>
<evidence type="ECO:0000256" key="9">
    <source>
        <dbReference type="ARBA" id="ARBA00022763"/>
    </source>
</evidence>
<dbReference type="Gene3D" id="1.10.8.50">
    <property type="match status" value="1"/>
</dbReference>
<dbReference type="EC" id="3.2.2.23" evidence="5"/>
<evidence type="ECO:0000256" key="8">
    <source>
        <dbReference type="ARBA" id="ARBA00022723"/>
    </source>
</evidence>
<evidence type="ECO:0000256" key="7">
    <source>
        <dbReference type="ARBA" id="ARBA00016240"/>
    </source>
</evidence>
<evidence type="ECO:0000256" key="6">
    <source>
        <dbReference type="ARBA" id="ARBA00012720"/>
    </source>
</evidence>
<evidence type="ECO:0000256" key="3">
    <source>
        <dbReference type="ARBA" id="ARBA00009409"/>
    </source>
</evidence>
<dbReference type="GO" id="GO:0003684">
    <property type="term" value="F:damaged DNA binding"/>
    <property type="evidence" value="ECO:0007669"/>
    <property type="project" value="InterPro"/>
</dbReference>
<feature type="domain" description="Formamidopyrimidine-DNA glycosylase catalytic" evidence="22">
    <location>
        <begin position="2"/>
        <end position="114"/>
    </location>
</feature>
<dbReference type="InterPro" id="IPR010979">
    <property type="entry name" value="Ribosomal_uS13-like_H2TH"/>
</dbReference>
<evidence type="ECO:0000256" key="14">
    <source>
        <dbReference type="ARBA" id="ARBA00023204"/>
    </source>
</evidence>
<dbReference type="EC" id="4.2.99.18" evidence="6"/>
<dbReference type="SUPFAM" id="SSF81624">
    <property type="entry name" value="N-terminal domain of MutM-like DNA repair proteins"/>
    <property type="match status" value="1"/>
</dbReference>
<dbReference type="PROSITE" id="PS51068">
    <property type="entry name" value="FPG_CAT"/>
    <property type="match status" value="1"/>
</dbReference>
<dbReference type="EMBL" id="DVFU01000060">
    <property type="protein sequence ID" value="HIQ64681.1"/>
    <property type="molecule type" value="Genomic_DNA"/>
</dbReference>
<dbReference type="FunFam" id="1.10.8.50:FF:000003">
    <property type="entry name" value="Formamidopyrimidine-DNA glycosylase"/>
    <property type="match status" value="1"/>
</dbReference>
<protein>
    <recommendedName>
        <fullName evidence="7">Formamidopyrimidine-DNA glycosylase</fullName>
        <ecNumber evidence="5">3.2.2.23</ecNumber>
        <ecNumber evidence="6">4.2.99.18</ecNumber>
    </recommendedName>
    <alternativeName>
        <fullName evidence="18">DNA-(apurinic or apyrimidinic site) lyase MutM</fullName>
    </alternativeName>
</protein>
<keyword evidence="14" id="KW-0234">DNA repair</keyword>
<evidence type="ECO:0000313" key="24">
    <source>
        <dbReference type="Proteomes" id="UP000886725"/>
    </source>
</evidence>
<dbReference type="NCBIfam" id="NF002211">
    <property type="entry name" value="PRK01103.1"/>
    <property type="match status" value="1"/>
</dbReference>
<dbReference type="InterPro" id="IPR010663">
    <property type="entry name" value="Znf_FPG/IleRS"/>
</dbReference>
<comment type="subunit">
    <text evidence="4">Monomer.</text>
</comment>
<feature type="domain" description="FPG-type" evidence="21">
    <location>
        <begin position="239"/>
        <end position="271"/>
    </location>
</feature>
<evidence type="ECO:0000256" key="10">
    <source>
        <dbReference type="ARBA" id="ARBA00022771"/>
    </source>
</evidence>
<evidence type="ECO:0000256" key="20">
    <source>
        <dbReference type="PROSITE-ProRule" id="PRU00391"/>
    </source>
</evidence>